<evidence type="ECO:0000313" key="1">
    <source>
        <dbReference type="EMBL" id="ONL97916.1"/>
    </source>
</evidence>
<dbReference type="OMA" id="GTYTINM"/>
<dbReference type="EMBL" id="CM007647">
    <property type="protein sequence ID" value="ONL97916.1"/>
    <property type="molecule type" value="Genomic_DNA"/>
</dbReference>
<name>A0A1D6K2L6_MAIZE</name>
<accession>A0A1D6K2L6</accession>
<dbReference type="FunCoup" id="A0A1D6K2L6">
    <property type="interactions" value="82"/>
</dbReference>
<dbReference type="PaxDb" id="4577-GRMZM2G073969_P01"/>
<dbReference type="InterPro" id="IPR040404">
    <property type="entry name" value="Phylloplanin-like"/>
</dbReference>
<organism evidence="1">
    <name type="scientific">Zea mays</name>
    <name type="common">Maize</name>
    <dbReference type="NCBI Taxonomy" id="4577"/>
    <lineage>
        <taxon>Eukaryota</taxon>
        <taxon>Viridiplantae</taxon>
        <taxon>Streptophyta</taxon>
        <taxon>Embryophyta</taxon>
        <taxon>Tracheophyta</taxon>
        <taxon>Spermatophyta</taxon>
        <taxon>Magnoliopsida</taxon>
        <taxon>Liliopsida</taxon>
        <taxon>Poales</taxon>
        <taxon>Poaceae</taxon>
        <taxon>PACMAD clade</taxon>
        <taxon>Panicoideae</taxon>
        <taxon>Andropogonodae</taxon>
        <taxon>Andropogoneae</taxon>
        <taxon>Tripsacinae</taxon>
        <taxon>Zea</taxon>
    </lineage>
</organism>
<dbReference type="ExpressionAtlas" id="A0A1D6K2L6">
    <property type="expression patterns" value="baseline and differential"/>
</dbReference>
<gene>
    <name evidence="1" type="ORF">ZEAMMB73_Zm00001d029101</name>
</gene>
<dbReference type="eggNOG" id="ENOG502S17U">
    <property type="taxonomic scope" value="Eukaryota"/>
</dbReference>
<proteinExistence type="predicted"/>
<dbReference type="PANTHER" id="PTHR34458:SF5">
    <property type="entry name" value="POLLEN OLE E 1 ALLERGEN AND EXTENSIN FAMILY PROTEIN"/>
    <property type="match status" value="1"/>
</dbReference>
<sequence>MAPTKSHVLLAALLTVVAAVGQTPRAAEGFNIPGLGSMLNPIPVVAGVVPCSIGSSINPALVPGFPITCRSLILYVSLVSVPPDANVQLMCGGTVVANATTSITGSFILTPVNATLGLFSSMLGGQCNVVVTTPLVACNASLAGATGTLTAPLQLLGSGTGIAGGGSSTIIATIAGQPFTIINEMIIFTTGLSSLA</sequence>
<reference evidence="1" key="1">
    <citation type="submission" date="2015-12" db="EMBL/GenBank/DDBJ databases">
        <title>Update maize B73 reference genome by single molecule sequencing technologies.</title>
        <authorList>
            <consortium name="Maize Genome Sequencing Project"/>
            <person name="Ware D."/>
        </authorList>
    </citation>
    <scope>NUCLEOTIDE SEQUENCE [LARGE SCALE GENOMIC DNA]</scope>
    <source>
        <tissue evidence="1">Seedling</tissue>
    </source>
</reference>
<evidence type="ECO:0008006" key="2">
    <source>
        <dbReference type="Google" id="ProtNLM"/>
    </source>
</evidence>
<dbReference type="AlphaFoldDB" id="A0A1D6K2L6"/>
<dbReference type="InParanoid" id="A0A1D6K2L6"/>
<protein>
    <recommendedName>
        <fullName evidence="2">Phylloplanin</fullName>
    </recommendedName>
</protein>
<dbReference type="PANTHER" id="PTHR34458">
    <property type="entry name" value="POLLEN OLE E 1 ALLERGEN AND EXTENSIN FAMILY PROTEIN-RELATED"/>
    <property type="match status" value="1"/>
</dbReference>